<dbReference type="EMBL" id="NHNI01000004">
    <property type="protein sequence ID" value="OZY83758.1"/>
    <property type="molecule type" value="Genomic_DNA"/>
</dbReference>
<dbReference type="AlphaFoldDB" id="A0A266Q1J9"/>
<dbReference type="InterPro" id="IPR009327">
    <property type="entry name" value="Cupin_DUF985"/>
</dbReference>
<name>A0A266Q1J9_9GAMM</name>
<dbReference type="InterPro" id="IPR014710">
    <property type="entry name" value="RmlC-like_jellyroll"/>
</dbReference>
<sequence>MVAKALNLSGHLEGGFYRRTYQADDYATLSTEKGERFILTSIFYMLTRESPIGHFHLNKSDIVHYYHIGDPIRYTLIYPDGKLEQVIMGSDVSKGELLQLTVKGGIWKSSELLPGDYGYGLISEAVAPGFDYADMILGTNVLLKDKFPQHWHIMEPLIQEQAIKHPTTR</sequence>
<dbReference type="InterPro" id="IPR039935">
    <property type="entry name" value="YML079W-like"/>
</dbReference>
<dbReference type="Proteomes" id="UP000216101">
    <property type="component" value="Unassembled WGS sequence"/>
</dbReference>
<keyword evidence="3" id="KW-1185">Reference proteome</keyword>
<dbReference type="InterPro" id="IPR011051">
    <property type="entry name" value="RmlC_Cupin_sf"/>
</dbReference>
<dbReference type="SUPFAM" id="SSF51182">
    <property type="entry name" value="RmlC-like cupins"/>
    <property type="match status" value="1"/>
</dbReference>
<proteinExistence type="predicted"/>
<comment type="caution">
    <text evidence="2">The sequence shown here is derived from an EMBL/GenBank/DDBJ whole genome shotgun (WGS) entry which is preliminary data.</text>
</comment>
<evidence type="ECO:0000259" key="1">
    <source>
        <dbReference type="Pfam" id="PF06172"/>
    </source>
</evidence>
<accession>A0A266Q1J9</accession>
<evidence type="ECO:0000313" key="2">
    <source>
        <dbReference type="EMBL" id="OZY83758.1"/>
    </source>
</evidence>
<dbReference type="PANTHER" id="PTHR33387:SF3">
    <property type="entry name" value="DUF985 DOMAIN-CONTAINING PROTEIN"/>
    <property type="match status" value="1"/>
</dbReference>
<gene>
    <name evidence="2" type="ORF">CBP51_20140</name>
</gene>
<evidence type="ECO:0000313" key="3">
    <source>
        <dbReference type="Proteomes" id="UP000216101"/>
    </source>
</evidence>
<dbReference type="Gene3D" id="2.60.120.10">
    <property type="entry name" value="Jelly Rolls"/>
    <property type="match status" value="1"/>
</dbReference>
<feature type="domain" description="DUF985" evidence="1">
    <location>
        <begin position="3"/>
        <end position="135"/>
    </location>
</feature>
<protein>
    <submittedName>
        <fullName evidence="2">Cupin</fullName>
    </submittedName>
</protein>
<reference evidence="3" key="1">
    <citation type="submission" date="2017-05" db="EMBL/GenBank/DDBJ databases">
        <authorList>
            <person name="Barney B.M."/>
        </authorList>
    </citation>
    <scope>NUCLEOTIDE SEQUENCE [LARGE SCALE GENOMIC DNA]</scope>
    <source>
        <strain evidence="3">PSBB022</strain>
    </source>
</reference>
<organism evidence="2 3">
    <name type="scientific">Cellvibrio mixtus</name>
    <dbReference type="NCBI Taxonomy" id="39650"/>
    <lineage>
        <taxon>Bacteria</taxon>
        <taxon>Pseudomonadati</taxon>
        <taxon>Pseudomonadota</taxon>
        <taxon>Gammaproteobacteria</taxon>
        <taxon>Cellvibrionales</taxon>
        <taxon>Cellvibrionaceae</taxon>
        <taxon>Cellvibrio</taxon>
    </lineage>
</organism>
<dbReference type="CDD" id="cd06121">
    <property type="entry name" value="cupin_YML079wp"/>
    <property type="match status" value="1"/>
</dbReference>
<dbReference type="PANTHER" id="PTHR33387">
    <property type="entry name" value="RMLC-LIKE JELLY ROLL FOLD PROTEIN"/>
    <property type="match status" value="1"/>
</dbReference>
<dbReference type="Pfam" id="PF06172">
    <property type="entry name" value="Cupin_5"/>
    <property type="match status" value="1"/>
</dbReference>